<dbReference type="InterPro" id="IPR005442">
    <property type="entry name" value="GST_omega"/>
</dbReference>
<dbReference type="SUPFAM" id="SSF52833">
    <property type="entry name" value="Thioredoxin-like"/>
    <property type="match status" value="1"/>
</dbReference>
<dbReference type="InterPro" id="IPR010987">
    <property type="entry name" value="Glutathione-S-Trfase_C-like"/>
</dbReference>
<dbReference type="PANTHER" id="PTHR43968">
    <property type="match status" value="1"/>
</dbReference>
<evidence type="ECO:0000259" key="3">
    <source>
        <dbReference type="PROSITE" id="PS50405"/>
    </source>
</evidence>
<dbReference type="SFLD" id="SFLDS00019">
    <property type="entry name" value="Glutathione_Transferase_(cytos"/>
    <property type="match status" value="1"/>
</dbReference>
<dbReference type="EMBL" id="JAVHNR010000001">
    <property type="protein sequence ID" value="KAK6356863.1"/>
    <property type="molecule type" value="Genomic_DNA"/>
</dbReference>
<evidence type="ECO:0000313" key="4">
    <source>
        <dbReference type="EMBL" id="KAK6356863.1"/>
    </source>
</evidence>
<feature type="domain" description="GST N-terminal" evidence="2">
    <location>
        <begin position="62"/>
        <end position="145"/>
    </location>
</feature>
<accession>A0AAN8RN57</accession>
<comment type="caution">
    <text evidence="4">The sequence shown here is derived from an EMBL/GenBank/DDBJ whole genome shotgun (WGS) entry which is preliminary data.</text>
</comment>
<organism evidence="4 5">
    <name type="scientific">Orbilia javanica</name>
    <dbReference type="NCBI Taxonomy" id="47235"/>
    <lineage>
        <taxon>Eukaryota</taxon>
        <taxon>Fungi</taxon>
        <taxon>Dikarya</taxon>
        <taxon>Ascomycota</taxon>
        <taxon>Pezizomycotina</taxon>
        <taxon>Orbiliomycetes</taxon>
        <taxon>Orbiliales</taxon>
        <taxon>Orbiliaceae</taxon>
        <taxon>Orbilia</taxon>
    </lineage>
</organism>
<dbReference type="GO" id="GO:0004364">
    <property type="term" value="F:glutathione transferase activity"/>
    <property type="evidence" value="ECO:0007669"/>
    <property type="project" value="InterPro"/>
</dbReference>
<reference evidence="4 5" key="1">
    <citation type="submission" date="2019-10" db="EMBL/GenBank/DDBJ databases">
        <authorList>
            <person name="Palmer J.M."/>
        </authorList>
    </citation>
    <scope>NUCLEOTIDE SEQUENCE [LARGE SCALE GENOMIC DNA]</scope>
    <source>
        <strain evidence="4 5">TWF718</strain>
    </source>
</reference>
<dbReference type="SUPFAM" id="SSF47616">
    <property type="entry name" value="GST C-terminal domain-like"/>
    <property type="match status" value="1"/>
</dbReference>
<name>A0AAN8RN57_9PEZI</name>
<keyword evidence="5" id="KW-1185">Reference proteome</keyword>
<evidence type="ECO:0000313" key="5">
    <source>
        <dbReference type="Proteomes" id="UP001313282"/>
    </source>
</evidence>
<proteinExistence type="predicted"/>
<dbReference type="InterPro" id="IPR040079">
    <property type="entry name" value="Glutathione_S-Trfase"/>
</dbReference>
<dbReference type="InterPro" id="IPR050983">
    <property type="entry name" value="GST_Omega/HSP26"/>
</dbReference>
<dbReference type="Pfam" id="PF13409">
    <property type="entry name" value="GST_N_2"/>
    <property type="match status" value="1"/>
</dbReference>
<dbReference type="InterPro" id="IPR036282">
    <property type="entry name" value="Glutathione-S-Trfase_C_sf"/>
</dbReference>
<dbReference type="PROSITE" id="PS50405">
    <property type="entry name" value="GST_CTER"/>
    <property type="match status" value="1"/>
</dbReference>
<dbReference type="PANTHER" id="PTHR43968:SF13">
    <property type="entry name" value="GLUTATHIONE TRANSFERASE OMEGA-1"/>
    <property type="match status" value="1"/>
</dbReference>
<dbReference type="Proteomes" id="UP001313282">
    <property type="component" value="Unassembled WGS sequence"/>
</dbReference>
<dbReference type="Pfam" id="PF13410">
    <property type="entry name" value="GST_C_2"/>
    <property type="match status" value="1"/>
</dbReference>
<dbReference type="AlphaFoldDB" id="A0AAN8RN57"/>
<sequence length="307" mass="34925">MQSSDRGDSRLKHTTHYHIKPDRAIKKTSVRPITTMPIPDAEIYPEATGPAATFVARHSAEEPLKIYAGWFCPFVQRALLVLHLKNIPFQYIEVNPYHKPKSLLDLNPRGLVPTLVVPTADGSQKPLIESSVICEYLDEVYSDATKYGPRLLPEDPYERARARIWIQFIGSNIVPSFHRWLQFQGDDAQKGREEYLANLKKFAEQLDPVGPFWLGKEPSLPDVILAPWVDRAWIFDEFKGNGGNWPTAKDGEVWARWEKYVSAVKGLQALKDTTSDKEHYLPLYKRYADNVAQSEAAKAIRDGRAIP</sequence>
<dbReference type="PRINTS" id="PR01625">
    <property type="entry name" value="GSTRNSFRASEO"/>
</dbReference>
<evidence type="ECO:0000256" key="1">
    <source>
        <dbReference type="ARBA" id="ARBA00023002"/>
    </source>
</evidence>
<protein>
    <recommendedName>
        <fullName evidence="6">Glutathione S-transferase</fullName>
    </recommendedName>
</protein>
<dbReference type="GO" id="GO:0005737">
    <property type="term" value="C:cytoplasm"/>
    <property type="evidence" value="ECO:0007669"/>
    <property type="project" value="InterPro"/>
</dbReference>
<dbReference type="Gene3D" id="1.20.1050.10">
    <property type="match status" value="1"/>
</dbReference>
<dbReference type="InterPro" id="IPR036249">
    <property type="entry name" value="Thioredoxin-like_sf"/>
</dbReference>
<evidence type="ECO:0000259" key="2">
    <source>
        <dbReference type="PROSITE" id="PS50404"/>
    </source>
</evidence>
<evidence type="ECO:0008006" key="6">
    <source>
        <dbReference type="Google" id="ProtNLM"/>
    </source>
</evidence>
<dbReference type="PROSITE" id="PS50404">
    <property type="entry name" value="GST_NTER"/>
    <property type="match status" value="1"/>
</dbReference>
<dbReference type="GO" id="GO:0045174">
    <property type="term" value="F:glutathione dehydrogenase (ascorbate) activity"/>
    <property type="evidence" value="ECO:0007669"/>
    <property type="project" value="UniProtKB-ARBA"/>
</dbReference>
<feature type="domain" description="GST C-terminal" evidence="3">
    <location>
        <begin position="155"/>
        <end position="283"/>
    </location>
</feature>
<dbReference type="Gene3D" id="3.40.30.10">
    <property type="entry name" value="Glutaredoxin"/>
    <property type="match status" value="1"/>
</dbReference>
<dbReference type="InterPro" id="IPR004045">
    <property type="entry name" value="Glutathione_S-Trfase_N"/>
</dbReference>
<dbReference type="SFLD" id="SFLDG00358">
    <property type="entry name" value="Main_(cytGST)"/>
    <property type="match status" value="1"/>
</dbReference>
<keyword evidence="1" id="KW-0560">Oxidoreductase</keyword>
<gene>
    <name evidence="4" type="ORF">TWF718_001203</name>
</gene>